<dbReference type="InterPro" id="IPR050481">
    <property type="entry name" value="UDP-glycosyltransf_plant"/>
</dbReference>
<evidence type="ECO:0000256" key="2">
    <source>
        <dbReference type="ARBA" id="ARBA00022679"/>
    </source>
</evidence>
<proteinExistence type="inferred from homology"/>
<dbReference type="GO" id="GO:0035251">
    <property type="term" value="F:UDP-glucosyltransferase activity"/>
    <property type="evidence" value="ECO:0007669"/>
    <property type="project" value="InterPro"/>
</dbReference>
<dbReference type="CDD" id="cd03784">
    <property type="entry name" value="GT1_Gtf-like"/>
    <property type="match status" value="1"/>
</dbReference>
<keyword evidence="6" id="KW-1185">Reference proteome</keyword>
<accession>A0AAV1DX65</accession>
<dbReference type="InterPro" id="IPR035595">
    <property type="entry name" value="UDP_glycos_trans_CS"/>
</dbReference>
<evidence type="ECO:0000256" key="1">
    <source>
        <dbReference type="ARBA" id="ARBA00009995"/>
    </source>
</evidence>
<dbReference type="FunFam" id="3.40.50.2000:FF:000037">
    <property type="entry name" value="Glycosyltransferase"/>
    <property type="match status" value="1"/>
</dbReference>
<sequence>MAMESKLHIAMLPWSAFGHIIPFLELAKFIAKKGHTITFLSTPRNIDRLPQIPSHLAASITFVKLPFHKVDGLPENAEATMDISTPLQMSLLKKAHDGLEPELIRFLESAHPDWFIHDFSSHWVQPAARNLGVSTAFFSIINAWTYGFFGPTDMLINGTDTRCKVEDFIVPPKWVPFESKVAFKIHEAHWVMGAVKENESGASDTYRVGMISKNSDVIIFRHCYEFEGQWLNLLNEMYYCPVIAGGLMPPQMGDSSNDNTEPWISIKQWLDGQKQSSVLYVALGSEVSPSQNDITELALGLELSNVPFFWVLRNSSQSGKSGNSLELPDGFEERVKGRGMVWKNWAPQLKILSHDSVGGFLTHCGWGSLIEGLMFGHPLVMLPFVTDQGMNARVIEDKQAGMEVPRNEQDGSYTSNSVAETVKLVMVEDEGKKFKEKAKELGKIFGNRELHDAYLHKVVEYLVEFRHKSNE</sequence>
<keyword evidence="2 3" id="KW-0808">Transferase</keyword>
<dbReference type="InterPro" id="IPR002213">
    <property type="entry name" value="UDP_glucos_trans"/>
</dbReference>
<dbReference type="Gene3D" id="3.40.50.2000">
    <property type="entry name" value="Glycogen Phosphorylase B"/>
    <property type="match status" value="2"/>
</dbReference>
<evidence type="ECO:0000313" key="5">
    <source>
        <dbReference type="EMBL" id="CAI9111430.1"/>
    </source>
</evidence>
<dbReference type="PANTHER" id="PTHR48049">
    <property type="entry name" value="GLYCOSYLTRANSFERASE"/>
    <property type="match status" value="1"/>
</dbReference>
<dbReference type="SUPFAM" id="SSF53756">
    <property type="entry name" value="UDP-Glycosyltransferase/glycogen phosphorylase"/>
    <property type="match status" value="1"/>
</dbReference>
<reference evidence="5" key="1">
    <citation type="submission" date="2023-03" db="EMBL/GenBank/DDBJ databases">
        <authorList>
            <person name="Julca I."/>
        </authorList>
    </citation>
    <scope>NUCLEOTIDE SEQUENCE</scope>
</reference>
<dbReference type="AlphaFoldDB" id="A0AAV1DX65"/>
<evidence type="ECO:0000256" key="4">
    <source>
        <dbReference type="RuleBase" id="RU362057"/>
    </source>
</evidence>
<name>A0AAV1DX65_OLDCO</name>
<dbReference type="EC" id="2.4.1.-" evidence="4"/>
<gene>
    <name evidence="5" type="ORF">OLC1_LOCUS18832</name>
</gene>
<comment type="similarity">
    <text evidence="1 3">Belongs to the UDP-glycosyltransferase family.</text>
</comment>
<dbReference type="PANTHER" id="PTHR48049:SF60">
    <property type="entry name" value="UDP-GLYCOSYLTRANSFERASE 91B1"/>
    <property type="match status" value="1"/>
</dbReference>
<organism evidence="5 6">
    <name type="scientific">Oldenlandia corymbosa var. corymbosa</name>
    <dbReference type="NCBI Taxonomy" id="529605"/>
    <lineage>
        <taxon>Eukaryota</taxon>
        <taxon>Viridiplantae</taxon>
        <taxon>Streptophyta</taxon>
        <taxon>Embryophyta</taxon>
        <taxon>Tracheophyta</taxon>
        <taxon>Spermatophyta</taxon>
        <taxon>Magnoliopsida</taxon>
        <taxon>eudicotyledons</taxon>
        <taxon>Gunneridae</taxon>
        <taxon>Pentapetalae</taxon>
        <taxon>asterids</taxon>
        <taxon>lamiids</taxon>
        <taxon>Gentianales</taxon>
        <taxon>Rubiaceae</taxon>
        <taxon>Rubioideae</taxon>
        <taxon>Spermacoceae</taxon>
        <taxon>Hedyotis-Oldenlandia complex</taxon>
        <taxon>Oldenlandia</taxon>
    </lineage>
</organism>
<evidence type="ECO:0000313" key="6">
    <source>
        <dbReference type="Proteomes" id="UP001161247"/>
    </source>
</evidence>
<keyword evidence="3" id="KW-0328">Glycosyltransferase</keyword>
<dbReference type="EMBL" id="OX459123">
    <property type="protein sequence ID" value="CAI9111430.1"/>
    <property type="molecule type" value="Genomic_DNA"/>
</dbReference>
<evidence type="ECO:0000256" key="3">
    <source>
        <dbReference type="RuleBase" id="RU003718"/>
    </source>
</evidence>
<dbReference type="Proteomes" id="UP001161247">
    <property type="component" value="Chromosome 6"/>
</dbReference>
<dbReference type="Pfam" id="PF00201">
    <property type="entry name" value="UDPGT"/>
    <property type="match status" value="1"/>
</dbReference>
<dbReference type="PROSITE" id="PS00375">
    <property type="entry name" value="UDPGT"/>
    <property type="match status" value="1"/>
</dbReference>
<protein>
    <recommendedName>
        <fullName evidence="4">Glycosyltransferase</fullName>
        <ecNumber evidence="4">2.4.1.-</ecNumber>
    </recommendedName>
</protein>